<evidence type="ECO:0000313" key="2">
    <source>
        <dbReference type="Proteomes" id="UP000263517"/>
    </source>
</evidence>
<comment type="caution">
    <text evidence="1">The sequence shown here is derived from an EMBL/GenBank/DDBJ whole genome shotgun (WGS) entry which is preliminary data.</text>
</comment>
<dbReference type="AlphaFoldDB" id="A0A350P0V3"/>
<name>A0A350P0V3_9ALTE</name>
<dbReference type="EMBL" id="DNAN01000144">
    <property type="protein sequence ID" value="HAW74920.1"/>
    <property type="molecule type" value="Genomic_DNA"/>
</dbReference>
<sequence>MAKKATTVKAPKKSKTVIISEVKTAIFANPILAYLVQLGSLTSKPNLKACAAILESLGLEDKYEVADTRQNCMNVLNRINQYRGTLFKGDVGSIQGHFSGTIIASF</sequence>
<reference evidence="1 2" key="1">
    <citation type="journal article" date="2018" name="Nat. Biotechnol.">
        <title>A standardized bacterial taxonomy based on genome phylogeny substantially revises the tree of life.</title>
        <authorList>
            <person name="Parks D.H."/>
            <person name="Chuvochina M."/>
            <person name="Waite D.W."/>
            <person name="Rinke C."/>
            <person name="Skarshewski A."/>
            <person name="Chaumeil P.A."/>
            <person name="Hugenholtz P."/>
        </authorList>
    </citation>
    <scope>NUCLEOTIDE SEQUENCE [LARGE SCALE GENOMIC DNA]</scope>
    <source>
        <strain evidence="1">UBA11978</strain>
    </source>
</reference>
<accession>A0A350P0V3</accession>
<feature type="non-terminal residue" evidence="1">
    <location>
        <position position="106"/>
    </location>
</feature>
<proteinExistence type="predicted"/>
<gene>
    <name evidence="1" type="ORF">DCW74_04190</name>
</gene>
<organism evidence="1 2">
    <name type="scientific">Alteromonas australica</name>
    <dbReference type="NCBI Taxonomy" id="589873"/>
    <lineage>
        <taxon>Bacteria</taxon>
        <taxon>Pseudomonadati</taxon>
        <taxon>Pseudomonadota</taxon>
        <taxon>Gammaproteobacteria</taxon>
        <taxon>Alteromonadales</taxon>
        <taxon>Alteromonadaceae</taxon>
        <taxon>Alteromonas/Salinimonas group</taxon>
        <taxon>Alteromonas</taxon>
    </lineage>
</organism>
<evidence type="ECO:0000313" key="1">
    <source>
        <dbReference type="EMBL" id="HAW74920.1"/>
    </source>
</evidence>
<dbReference type="Proteomes" id="UP000263517">
    <property type="component" value="Unassembled WGS sequence"/>
</dbReference>
<protein>
    <submittedName>
        <fullName evidence="1">Uncharacterized protein</fullName>
    </submittedName>
</protein>